<dbReference type="InterPro" id="IPR051205">
    <property type="entry name" value="UbiH/COQ6_monooxygenase"/>
</dbReference>
<keyword evidence="5" id="KW-0274">FAD</keyword>
<dbReference type="Proteomes" id="UP000029443">
    <property type="component" value="Unassembled WGS sequence"/>
</dbReference>
<dbReference type="Gene3D" id="3.50.50.60">
    <property type="entry name" value="FAD/NAD(P)-binding domain"/>
    <property type="match status" value="2"/>
</dbReference>
<comment type="caution">
    <text evidence="9">The sequence shown here is derived from an EMBL/GenBank/DDBJ whole genome shotgun (WGS) entry which is preliminary data.</text>
</comment>
<dbReference type="PANTHER" id="PTHR43876:SF7">
    <property type="entry name" value="UBIQUINONE BIOSYNTHESIS MONOOXYGENASE COQ6, MITOCHONDRIAL"/>
    <property type="match status" value="1"/>
</dbReference>
<evidence type="ECO:0000313" key="9">
    <source>
        <dbReference type="EMBL" id="KGD62041.1"/>
    </source>
</evidence>
<dbReference type="Pfam" id="PF01494">
    <property type="entry name" value="FAD_binding_3"/>
    <property type="match status" value="1"/>
</dbReference>
<evidence type="ECO:0000259" key="8">
    <source>
        <dbReference type="Pfam" id="PF01494"/>
    </source>
</evidence>
<keyword evidence="10" id="KW-1185">Reference proteome</keyword>
<dbReference type="PROSITE" id="PS01304">
    <property type="entry name" value="UBIH"/>
    <property type="match status" value="1"/>
</dbReference>
<accession>A0ABR4WET7</accession>
<dbReference type="InterPro" id="IPR002938">
    <property type="entry name" value="FAD-bd"/>
</dbReference>
<evidence type="ECO:0000256" key="4">
    <source>
        <dbReference type="ARBA" id="ARBA00022630"/>
    </source>
</evidence>
<evidence type="ECO:0000256" key="6">
    <source>
        <dbReference type="ARBA" id="ARBA00023002"/>
    </source>
</evidence>
<dbReference type="RefSeq" id="WP_035246091.1">
    <property type="nucleotide sequence ID" value="NZ_ARXU01000003.1"/>
</dbReference>
<keyword evidence="4" id="KW-0285">Flavoprotein</keyword>
<sequence length="415" mass="44595">MTEQPDSQHIVIVGGGMTGGLLAVLLAEQGLDVTVLDGAPAPVMPSGPAQLRVSTLTEASYWLLQNSGVWEHLDMSRVQPYDAMQVWDQDGTGEVLFRAEEVGAQSLGWLLENGHLAAALYRRAADFANLDWRCNAAVDSARREEGGWQVRAGDQSWQADLLVGADGARSRVRDWAGISGGARDSGHHALVATISTALPHDACARQVFMESGPLALLPLYSDPQQGEQRQCSIVWSGWPERIAQLREKAPADFAAELQAGVGDALGEVALLSDRAVFPIQERHASSYVAAGLALVGDAAHVIHPLAGQGVNLGLLDAAVLAEEVERAVGSGRSCADSAALARYQRRRRGENLIMQNAMRGFQHLFGQRALPVRWLRNTGMRWVNQGGPLKRLFASQAMGRGADLPARARPQYPGA</sequence>
<dbReference type="PRINTS" id="PR00420">
    <property type="entry name" value="RNGMNOXGNASE"/>
</dbReference>
<evidence type="ECO:0000256" key="1">
    <source>
        <dbReference type="ARBA" id="ARBA00001974"/>
    </source>
</evidence>
<dbReference type="SUPFAM" id="SSF51905">
    <property type="entry name" value="FAD/NAD(P)-binding domain"/>
    <property type="match status" value="1"/>
</dbReference>
<evidence type="ECO:0000256" key="7">
    <source>
        <dbReference type="ARBA" id="ARBA00023033"/>
    </source>
</evidence>
<proteinExistence type="inferred from homology"/>
<dbReference type="PANTHER" id="PTHR43876">
    <property type="entry name" value="UBIQUINONE BIOSYNTHESIS MONOOXYGENASE COQ6, MITOCHONDRIAL"/>
    <property type="match status" value="1"/>
</dbReference>
<gene>
    <name evidence="9" type="ORF">T9A_01250</name>
</gene>
<dbReference type="InterPro" id="IPR010971">
    <property type="entry name" value="UbiH/COQ6"/>
</dbReference>
<dbReference type="NCBIfam" id="TIGR01988">
    <property type="entry name" value="Ubi-OHases"/>
    <property type="match status" value="1"/>
</dbReference>
<organism evidence="9 10">
    <name type="scientific">Alcanivorax jadensis T9</name>
    <dbReference type="NCBI Taxonomy" id="1177181"/>
    <lineage>
        <taxon>Bacteria</taxon>
        <taxon>Pseudomonadati</taxon>
        <taxon>Pseudomonadota</taxon>
        <taxon>Gammaproteobacteria</taxon>
        <taxon>Oceanospirillales</taxon>
        <taxon>Alcanivoracaceae</taxon>
        <taxon>Alcanivorax</taxon>
    </lineage>
</organism>
<evidence type="ECO:0000256" key="3">
    <source>
        <dbReference type="ARBA" id="ARBA00005349"/>
    </source>
</evidence>
<dbReference type="InterPro" id="IPR018168">
    <property type="entry name" value="Ubi_Hdrlase_CS"/>
</dbReference>
<dbReference type="EMBL" id="ARXU01000003">
    <property type="protein sequence ID" value="KGD62041.1"/>
    <property type="molecule type" value="Genomic_DNA"/>
</dbReference>
<name>A0ABR4WET7_9GAMM</name>
<comment type="pathway">
    <text evidence="2">Cofactor biosynthesis; ubiquinone biosynthesis.</text>
</comment>
<evidence type="ECO:0000256" key="5">
    <source>
        <dbReference type="ARBA" id="ARBA00022827"/>
    </source>
</evidence>
<comment type="cofactor">
    <cofactor evidence="1">
        <name>FAD</name>
        <dbReference type="ChEBI" id="CHEBI:57692"/>
    </cofactor>
</comment>
<reference evidence="9 10" key="1">
    <citation type="submission" date="2012-09" db="EMBL/GenBank/DDBJ databases">
        <title>Genome Sequence of alkane-degrading Bacterium Alcanivorax jadensis T9.</title>
        <authorList>
            <person name="Lai Q."/>
            <person name="Shao Z."/>
        </authorList>
    </citation>
    <scope>NUCLEOTIDE SEQUENCE [LARGE SCALE GENOMIC DNA]</scope>
    <source>
        <strain evidence="9 10">T9</strain>
    </source>
</reference>
<evidence type="ECO:0000256" key="2">
    <source>
        <dbReference type="ARBA" id="ARBA00004749"/>
    </source>
</evidence>
<protein>
    <submittedName>
        <fullName evidence="9">Oxygenase</fullName>
    </submittedName>
</protein>
<dbReference type="InterPro" id="IPR036188">
    <property type="entry name" value="FAD/NAD-bd_sf"/>
</dbReference>
<evidence type="ECO:0000313" key="10">
    <source>
        <dbReference type="Proteomes" id="UP000029443"/>
    </source>
</evidence>
<comment type="similarity">
    <text evidence="3">Belongs to the UbiH/COQ6 family.</text>
</comment>
<feature type="domain" description="FAD-binding" evidence="8">
    <location>
        <begin position="10"/>
        <end position="348"/>
    </location>
</feature>
<keyword evidence="7" id="KW-0503">Monooxygenase</keyword>
<keyword evidence="6" id="KW-0560">Oxidoreductase</keyword>